<comment type="caution">
    <text evidence="1">The sequence shown here is derived from an EMBL/GenBank/DDBJ whole genome shotgun (WGS) entry which is preliminary data.</text>
</comment>
<dbReference type="EMBL" id="NWSH01003906">
    <property type="protein sequence ID" value="PCG65707.1"/>
    <property type="molecule type" value="Genomic_DNA"/>
</dbReference>
<reference evidence="1" key="1">
    <citation type="submission" date="2017-09" db="EMBL/GenBank/DDBJ databases">
        <title>Contemporary evolution of a Lepidopteran species, Heliothis virescens, in response to modern agricultural practices.</title>
        <authorList>
            <person name="Fritz M.L."/>
            <person name="Deyonke A.M."/>
            <person name="Papanicolaou A."/>
            <person name="Micinski S."/>
            <person name="Westbrook J."/>
            <person name="Gould F."/>
        </authorList>
    </citation>
    <scope>NUCLEOTIDE SEQUENCE [LARGE SCALE GENOMIC DNA]</scope>
    <source>
        <strain evidence="1">HvINT-</strain>
        <tissue evidence="1">Whole body</tissue>
    </source>
</reference>
<accession>A0A2A4J0L6</accession>
<name>A0A2A4J0L6_HELVI</name>
<gene>
    <name evidence="1" type="ORF">B5V51_8800</name>
</gene>
<sequence length="112" mass="11792">MDILEDQVLVLSDYLITTPTDMIVTMEVIIVDAVLKTAEDDVIAASAITVMVAPNRAAVVLRAAIVEDLSVTVLNLKDPVLVKAEDKIITLGDRLNSLAVPGEDPGNGPGVV</sequence>
<organism evidence="1">
    <name type="scientific">Heliothis virescens</name>
    <name type="common">Tobacco budworm moth</name>
    <dbReference type="NCBI Taxonomy" id="7102"/>
    <lineage>
        <taxon>Eukaryota</taxon>
        <taxon>Metazoa</taxon>
        <taxon>Ecdysozoa</taxon>
        <taxon>Arthropoda</taxon>
        <taxon>Hexapoda</taxon>
        <taxon>Insecta</taxon>
        <taxon>Pterygota</taxon>
        <taxon>Neoptera</taxon>
        <taxon>Endopterygota</taxon>
        <taxon>Lepidoptera</taxon>
        <taxon>Glossata</taxon>
        <taxon>Ditrysia</taxon>
        <taxon>Noctuoidea</taxon>
        <taxon>Noctuidae</taxon>
        <taxon>Heliothinae</taxon>
        <taxon>Heliothis</taxon>
    </lineage>
</organism>
<proteinExistence type="predicted"/>
<dbReference type="AlphaFoldDB" id="A0A2A4J0L6"/>
<protein>
    <submittedName>
        <fullName evidence="1">Uncharacterized protein</fullName>
    </submittedName>
</protein>
<evidence type="ECO:0000313" key="1">
    <source>
        <dbReference type="EMBL" id="PCG65707.1"/>
    </source>
</evidence>